<evidence type="ECO:0000313" key="3">
    <source>
        <dbReference type="Proteomes" id="UP000292881"/>
    </source>
</evidence>
<dbReference type="InterPro" id="IPR042070">
    <property type="entry name" value="PucR_C-HTH_sf"/>
</dbReference>
<dbReference type="Proteomes" id="UP000292881">
    <property type="component" value="Unassembled WGS sequence"/>
</dbReference>
<dbReference type="PANTHER" id="PTHR33744:SF1">
    <property type="entry name" value="DNA-BINDING TRANSCRIPTIONAL ACTIVATOR ADER"/>
    <property type="match status" value="1"/>
</dbReference>
<feature type="non-terminal residue" evidence="2">
    <location>
        <position position="1"/>
    </location>
</feature>
<name>A0A4Q2JW54_9MICO</name>
<keyword evidence="3" id="KW-1185">Reference proteome</keyword>
<evidence type="ECO:0000259" key="1">
    <source>
        <dbReference type="Pfam" id="PF13556"/>
    </source>
</evidence>
<dbReference type="Pfam" id="PF13556">
    <property type="entry name" value="HTH_30"/>
    <property type="match status" value="1"/>
</dbReference>
<reference evidence="2 3" key="1">
    <citation type="submission" date="2019-01" db="EMBL/GenBank/DDBJ databases">
        <authorList>
            <person name="Li J."/>
        </authorList>
    </citation>
    <scope>NUCLEOTIDE SEQUENCE [LARGE SCALE GENOMIC DNA]</scope>
    <source>
        <strain evidence="2 3">CGMCC 4.7180</strain>
    </source>
</reference>
<accession>A0A4Q2JW54</accession>
<proteinExistence type="predicted"/>
<evidence type="ECO:0000313" key="2">
    <source>
        <dbReference type="EMBL" id="RXZ51634.1"/>
    </source>
</evidence>
<gene>
    <name evidence="2" type="ORF">ESO86_01460</name>
</gene>
<dbReference type="InterPro" id="IPR051448">
    <property type="entry name" value="CdaR-like_regulators"/>
</dbReference>
<dbReference type="PANTHER" id="PTHR33744">
    <property type="entry name" value="CARBOHYDRATE DIACID REGULATOR"/>
    <property type="match status" value="1"/>
</dbReference>
<dbReference type="RefSeq" id="WP_165307207.1">
    <property type="nucleotide sequence ID" value="NZ_SDPL01000010.1"/>
</dbReference>
<dbReference type="EMBL" id="SDPL01000010">
    <property type="protein sequence ID" value="RXZ51634.1"/>
    <property type="molecule type" value="Genomic_DNA"/>
</dbReference>
<dbReference type="InterPro" id="IPR025736">
    <property type="entry name" value="PucR_C-HTH_dom"/>
</dbReference>
<dbReference type="AlphaFoldDB" id="A0A4Q2JW54"/>
<dbReference type="Gene3D" id="1.10.10.2840">
    <property type="entry name" value="PucR C-terminal helix-turn-helix domain"/>
    <property type="match status" value="1"/>
</dbReference>
<protein>
    <submittedName>
        <fullName evidence="2">PucR family transcriptional regulator</fullName>
    </submittedName>
</protein>
<comment type="caution">
    <text evidence="2">The sequence shown here is derived from an EMBL/GenBank/DDBJ whole genome shotgun (WGS) entry which is preliminary data.</text>
</comment>
<organism evidence="2 3">
    <name type="scientific">Agromyces binzhouensis</name>
    <dbReference type="NCBI Taxonomy" id="1817495"/>
    <lineage>
        <taxon>Bacteria</taxon>
        <taxon>Bacillati</taxon>
        <taxon>Actinomycetota</taxon>
        <taxon>Actinomycetes</taxon>
        <taxon>Micrococcales</taxon>
        <taxon>Microbacteriaceae</taxon>
        <taxon>Agromyces</taxon>
    </lineage>
</organism>
<sequence>RVARAGAQRVQFADRIGPAAALPALLPEGTLDAARAALGPLLDVDRDGSLLRTLAVALDHSDRPAVVASVLGVHRNTVAARLERVRSLGIDPGDPQQRLAIHIAAKRLLEAGPERGQGTGTP</sequence>
<feature type="domain" description="PucR C-terminal helix-turn-helix" evidence="1">
    <location>
        <begin position="50"/>
        <end position="105"/>
    </location>
</feature>